<dbReference type="STRING" id="247156.NFA_13870"/>
<dbReference type="AlphaFoldDB" id="Q5Z009"/>
<dbReference type="EMBL" id="AP006618">
    <property type="protein sequence ID" value="BAD56232.1"/>
    <property type="molecule type" value="Genomic_DNA"/>
</dbReference>
<proteinExistence type="predicted"/>
<organism evidence="1 2">
    <name type="scientific">Nocardia farcinica (strain IFM 10152)</name>
    <dbReference type="NCBI Taxonomy" id="247156"/>
    <lineage>
        <taxon>Bacteria</taxon>
        <taxon>Bacillati</taxon>
        <taxon>Actinomycetota</taxon>
        <taxon>Actinomycetes</taxon>
        <taxon>Mycobacteriales</taxon>
        <taxon>Nocardiaceae</taxon>
        <taxon>Nocardia</taxon>
    </lineage>
</organism>
<dbReference type="GeneID" id="61136463"/>
<dbReference type="KEGG" id="nfa:NFA_13870"/>
<dbReference type="PANTHER" id="PTHR35205:SF1">
    <property type="entry name" value="ZU5 DOMAIN-CONTAINING PROTEIN"/>
    <property type="match status" value="1"/>
</dbReference>
<accession>Q5Z009</accession>
<sequence length="926" mass="100894">MPADGSSAAFGFSYQYLVSALRVLRMLSADSTLTARVALSIEPVMHSTATGKADDIVDFSISVDGVEVDRVQVKASTDPETYTLQPADAREVFDRLLATTGSGAATLLTNRPLSPKLQGEVTAEPDASTALGESYRWKDAPAGEVRADARIVVDLRPVGEVEAELEELIRRVRGDRALSQGLTSCRLLVPILQQRIFDAASGRRTATLSGTDLLALLCIPDPQIAHLAGGFDWGVPIAHVPSLASTVPRLEILDRLATAIELDPAARSPTIAIAAGSTGTGKSTLAADYCHINYNRYEFICWIDSRDAGLAEAQVRDALLRLTGSVVKPGADVAGPFCTALGRHRGPWLLVFDGASNPAVIEKYVPSAGHGSVIITTTNSLGWWTSAHRIDVEAFTTAEAIECFARYAEIPERDIPGAAATIGAVVERLGRIPLAVSMAGVYFRNTAGELDELARDYFTTLEALEDSLSIPRGYDRTLYAAVQHAIDHLGAGMASAYQREAQNTLYMGSLLAPELIPLDLVIPAAMLTGWIDLADRPPVTEVAKPVTRAVIALLRTQTIAHRVVHRDERERLTPASNTISMHPLVHEIIRSTYLKTLPPGGFQKKAIALMHYLTSWVGEMRAQEEFFALEQLRVHAEELLKLITEQSTLLPAADSAVERVFTAARALLMLELGACLAQAARYIRSIQVEAEATALLETLNEPFTNKLAAIALSDQAIDAALAMSEPEQVATPAELALPLLVALAEDDNTRLREFAFERAGELAQELSRTPRYRGDTRLRELVTAFRALALSNPERDSSTFVLIERVHQALERHEYRHVLDELLPRFRTHDLPAYTRLTLDSIEVFAHLGARNLHDAVTGMDALLSTELVSTHLIQPLHQGLSKIQMMLTVSMQLPGAPAVLAQYHLRISTKLTEVARALTELREQD</sequence>
<evidence type="ECO:0000313" key="1">
    <source>
        <dbReference type="EMBL" id="BAD56232.1"/>
    </source>
</evidence>
<dbReference type="InterPro" id="IPR027417">
    <property type="entry name" value="P-loop_NTPase"/>
</dbReference>
<evidence type="ECO:0008006" key="3">
    <source>
        <dbReference type="Google" id="ProtNLM"/>
    </source>
</evidence>
<dbReference type="Gene3D" id="3.40.50.300">
    <property type="entry name" value="P-loop containing nucleotide triphosphate hydrolases"/>
    <property type="match status" value="1"/>
</dbReference>
<reference evidence="1 2" key="1">
    <citation type="journal article" date="2004" name="Proc. Natl. Acad. Sci. U.S.A.">
        <title>The complete genomic sequence of Nocardia farcinica IFM 10152.</title>
        <authorList>
            <person name="Ishikawa J."/>
            <person name="Yamashita A."/>
            <person name="Mikami Y."/>
            <person name="Hoshino Y."/>
            <person name="Kurita H."/>
            <person name="Hotta K."/>
            <person name="Shiba T."/>
            <person name="Hattori M."/>
        </authorList>
    </citation>
    <scope>NUCLEOTIDE SEQUENCE [LARGE SCALE GENOMIC DNA]</scope>
    <source>
        <strain evidence="1 2">IFM 10152</strain>
    </source>
</reference>
<evidence type="ECO:0000313" key="2">
    <source>
        <dbReference type="Proteomes" id="UP000006820"/>
    </source>
</evidence>
<name>Q5Z009_NOCFA</name>
<dbReference type="Proteomes" id="UP000006820">
    <property type="component" value="Chromosome"/>
</dbReference>
<dbReference type="HOGENOM" id="CLU_315423_0_0_11"/>
<protein>
    <recommendedName>
        <fullName evidence="3">NB-ARC domain-containing protein</fullName>
    </recommendedName>
</protein>
<dbReference type="RefSeq" id="WP_011207917.1">
    <property type="nucleotide sequence ID" value="NC_006361.1"/>
</dbReference>
<dbReference type="PROSITE" id="PS50077">
    <property type="entry name" value="HEAT_REPEAT"/>
    <property type="match status" value="1"/>
</dbReference>
<dbReference type="InterPro" id="IPR021133">
    <property type="entry name" value="HEAT_type_2"/>
</dbReference>
<dbReference type="SUPFAM" id="SSF52540">
    <property type="entry name" value="P-loop containing nucleoside triphosphate hydrolases"/>
    <property type="match status" value="1"/>
</dbReference>
<dbReference type="OrthoDB" id="3455266at2"/>
<gene>
    <name evidence="1" type="ordered locus">NFA_13870</name>
</gene>
<keyword evidence="2" id="KW-1185">Reference proteome</keyword>
<dbReference type="eggNOG" id="COG2909">
    <property type="taxonomic scope" value="Bacteria"/>
</dbReference>
<dbReference type="PANTHER" id="PTHR35205">
    <property type="entry name" value="NB-ARC AND TPR DOMAIN PROTEIN"/>
    <property type="match status" value="1"/>
</dbReference>